<accession>A0A4U1BEY4</accession>
<comment type="caution">
    <text evidence="2">The sequence shown here is derived from an EMBL/GenBank/DDBJ whole genome shotgun (WGS) entry which is preliminary data.</text>
</comment>
<name>A0A4U1BEY4_9GAMM</name>
<feature type="compositionally biased region" description="Low complexity" evidence="1">
    <location>
        <begin position="96"/>
        <end position="108"/>
    </location>
</feature>
<evidence type="ECO:0000256" key="1">
    <source>
        <dbReference type="SAM" id="MobiDB-lite"/>
    </source>
</evidence>
<dbReference type="InterPro" id="IPR021482">
    <property type="entry name" value="DUF3135"/>
</dbReference>
<gene>
    <name evidence="2" type="ORF">FCL42_20070</name>
</gene>
<protein>
    <submittedName>
        <fullName evidence="2">DUF3135 domain-containing protein</fullName>
    </submittedName>
</protein>
<dbReference type="EMBL" id="SWCJ01000025">
    <property type="protein sequence ID" value="TKB49644.1"/>
    <property type="molecule type" value="Genomic_DNA"/>
</dbReference>
<dbReference type="AlphaFoldDB" id="A0A4U1BEY4"/>
<dbReference type="OrthoDB" id="5593306at2"/>
<sequence>MTELPNFDQMMQMAKEDPQQLERIRQQAINDAINNASSGNQNQLRSLQHRIDRTIERASNPYQSMIEVSNMMHEKLSLLDTHLNRPEQLNRAKVVSLSQQSQPESLPQVRSAKR</sequence>
<feature type="region of interest" description="Disordered" evidence="1">
    <location>
        <begin position="93"/>
        <end position="114"/>
    </location>
</feature>
<keyword evidence="3" id="KW-1185">Reference proteome</keyword>
<dbReference type="Proteomes" id="UP000305675">
    <property type="component" value="Unassembled WGS sequence"/>
</dbReference>
<reference evidence="2 3" key="1">
    <citation type="submission" date="2019-04" db="EMBL/GenBank/DDBJ databases">
        <authorList>
            <person name="Hwang J.C."/>
        </authorList>
    </citation>
    <scope>NUCLEOTIDE SEQUENCE [LARGE SCALE GENOMIC DNA]</scope>
    <source>
        <strain evidence="2 3">IMCC35002</strain>
    </source>
</reference>
<evidence type="ECO:0000313" key="3">
    <source>
        <dbReference type="Proteomes" id="UP000305675"/>
    </source>
</evidence>
<proteinExistence type="predicted"/>
<dbReference type="Pfam" id="PF11333">
    <property type="entry name" value="DUF3135"/>
    <property type="match status" value="1"/>
</dbReference>
<organism evidence="2 3">
    <name type="scientific">Ferrimonas aestuarii</name>
    <dbReference type="NCBI Taxonomy" id="2569539"/>
    <lineage>
        <taxon>Bacteria</taxon>
        <taxon>Pseudomonadati</taxon>
        <taxon>Pseudomonadota</taxon>
        <taxon>Gammaproteobacteria</taxon>
        <taxon>Alteromonadales</taxon>
        <taxon>Ferrimonadaceae</taxon>
        <taxon>Ferrimonas</taxon>
    </lineage>
</organism>
<evidence type="ECO:0000313" key="2">
    <source>
        <dbReference type="EMBL" id="TKB49644.1"/>
    </source>
</evidence>
<dbReference type="RefSeq" id="WP_136865217.1">
    <property type="nucleotide sequence ID" value="NZ_SWCJ01000025.1"/>
</dbReference>